<evidence type="ECO:0000313" key="3">
    <source>
        <dbReference type="Proteomes" id="UP000721954"/>
    </source>
</evidence>
<comment type="caution">
    <text evidence="2">The sequence shown here is derived from an EMBL/GenBank/DDBJ whole genome shotgun (WGS) entry which is preliminary data.</text>
</comment>
<name>A0ABS3XPI9_9ACTN</name>
<organism evidence="2 3">
    <name type="scientific">Streptomyces smyrnaeus</name>
    <dbReference type="NCBI Taxonomy" id="1387713"/>
    <lineage>
        <taxon>Bacteria</taxon>
        <taxon>Bacillati</taxon>
        <taxon>Actinomycetota</taxon>
        <taxon>Actinomycetes</taxon>
        <taxon>Kitasatosporales</taxon>
        <taxon>Streptomycetaceae</taxon>
        <taxon>Streptomyces</taxon>
    </lineage>
</organism>
<feature type="region of interest" description="Disordered" evidence="1">
    <location>
        <begin position="1"/>
        <end position="25"/>
    </location>
</feature>
<evidence type="ECO:0000256" key="1">
    <source>
        <dbReference type="SAM" id="MobiDB-lite"/>
    </source>
</evidence>
<dbReference type="EMBL" id="JAFFZM010000001">
    <property type="protein sequence ID" value="MBO8197328.1"/>
    <property type="molecule type" value="Genomic_DNA"/>
</dbReference>
<dbReference type="Proteomes" id="UP000721954">
    <property type="component" value="Unassembled WGS sequence"/>
</dbReference>
<protein>
    <submittedName>
        <fullName evidence="2">Uncharacterized protein</fullName>
    </submittedName>
</protein>
<sequence>MAADEGLEYTPDGWREGGRISNRSADAAEEARRYLRGVEASPARFGGADAYVNALNANSDRQAGSAGRAAEDRDTMSAADHQVADLGEATDTAADSAIRAADTTGAAGQSAVSRGVAEGM</sequence>
<dbReference type="GeneID" id="96257602"/>
<evidence type="ECO:0000313" key="2">
    <source>
        <dbReference type="EMBL" id="MBO8197328.1"/>
    </source>
</evidence>
<accession>A0ABS3XPI9</accession>
<proteinExistence type="predicted"/>
<gene>
    <name evidence="2" type="ORF">JW613_03220</name>
</gene>
<keyword evidence="3" id="KW-1185">Reference proteome</keyword>
<dbReference type="RefSeq" id="WP_209209124.1">
    <property type="nucleotide sequence ID" value="NZ_JAFFZM010000001.1"/>
</dbReference>
<feature type="region of interest" description="Disordered" evidence="1">
    <location>
        <begin position="59"/>
        <end position="97"/>
    </location>
</feature>
<reference evidence="2 3" key="1">
    <citation type="submission" date="2021-02" db="EMBL/GenBank/DDBJ databases">
        <title>Streptomyces spirodelae sp. nov., isolated from duckweed.</title>
        <authorList>
            <person name="Saimee Y."/>
            <person name="Duangmal K."/>
        </authorList>
    </citation>
    <scope>NUCLEOTIDE SEQUENCE [LARGE SCALE GENOMIC DNA]</scope>
    <source>
        <strain evidence="2 3">DSM 42105</strain>
    </source>
</reference>